<feature type="compositionally biased region" description="Low complexity" evidence="2">
    <location>
        <begin position="179"/>
        <end position="200"/>
    </location>
</feature>
<dbReference type="EMBL" id="CAMXCT030000193">
    <property type="protein sequence ID" value="CAL4762592.1"/>
    <property type="molecule type" value="Genomic_DNA"/>
</dbReference>
<feature type="region of interest" description="Disordered" evidence="2">
    <location>
        <begin position="123"/>
        <end position="309"/>
    </location>
</feature>
<gene>
    <name evidence="3" type="ORF">C1SCF055_LOCUS3619</name>
</gene>
<feature type="compositionally biased region" description="Basic and acidic residues" evidence="2">
    <location>
        <begin position="508"/>
        <end position="525"/>
    </location>
</feature>
<protein>
    <submittedName>
        <fullName evidence="5">Far upstream element-binding protein 1</fullName>
    </submittedName>
</protein>
<feature type="region of interest" description="Disordered" evidence="2">
    <location>
        <begin position="498"/>
        <end position="525"/>
    </location>
</feature>
<comment type="caution">
    <text evidence="3">The sequence shown here is derived from an EMBL/GenBank/DDBJ whole genome shotgun (WGS) entry which is preliminary data.</text>
</comment>
<dbReference type="EMBL" id="CAMXCT020000193">
    <property type="protein sequence ID" value="CAL1128655.1"/>
    <property type="molecule type" value="Genomic_DNA"/>
</dbReference>
<evidence type="ECO:0000313" key="3">
    <source>
        <dbReference type="EMBL" id="CAI3975280.1"/>
    </source>
</evidence>
<reference evidence="3" key="1">
    <citation type="submission" date="2022-10" db="EMBL/GenBank/DDBJ databases">
        <authorList>
            <person name="Chen Y."/>
            <person name="Dougan E. K."/>
            <person name="Chan C."/>
            <person name="Rhodes N."/>
            <person name="Thang M."/>
        </authorList>
    </citation>
    <scope>NUCLEOTIDE SEQUENCE</scope>
</reference>
<feature type="region of interest" description="Disordered" evidence="2">
    <location>
        <begin position="342"/>
        <end position="376"/>
    </location>
</feature>
<sequence>MAAWLQVVCVDPVSPLSCHPSVSLVFNTSDFPLNDESCLLSGERLQFVAPWRELDPSVLSKNGLHSVHSVQFTTPVSREVAHTPKANRHFKSVVCGTAAMLLTWLGSQRRKPARCQPIESTLRAAQDKGAASNTPPPPPPPGPPPVPQAKAKSSSNPSPATKPPPPPPPDVEAEKDVPNSDSPAPASKASKAAAEASKTSVVETTASTPVQKAEKDVPKSDSPAPASKASKTAAEASKRSVVETTASTPVQKAEKDVPKSDSPAPASKASKAAAEASKTTVVETTASTPVQKAEKDVPKSDSPAPASNVSKALEAHIAFLEKELNQSNSSNEILKRQVEELESYKERNEQATKAAAENEKKQFRRPGGPDQKSLADAQKVAQLIGTAKLEEDSAQIKKLKESLEKAQDNCAAKESELSLLQADKEKDSAQIQELKESLRAAQEKCAAKESDVFQMQLEKEQALTRAKSLEESLKKVQDDSEDTRQLKEVLKKTEEITAPFVDDGEDPSLLREKAEGSQRRAAALERDNQELQAQLAQTSKELAELSEVQETLIAAEKRAESLSSGLRQISEQIGATGGGFLALFQQPSEDELIRDIQAEIQKLKS</sequence>
<accession>A0A9P1BMA0</accession>
<dbReference type="Proteomes" id="UP001152797">
    <property type="component" value="Unassembled WGS sequence"/>
</dbReference>
<dbReference type="OrthoDB" id="446576at2759"/>
<feature type="compositionally biased region" description="Pro residues" evidence="2">
    <location>
        <begin position="134"/>
        <end position="147"/>
    </location>
</feature>
<keyword evidence="1" id="KW-0175">Coiled coil</keyword>
<feature type="compositionally biased region" description="Polar residues" evidence="2">
    <location>
        <begin position="201"/>
        <end position="210"/>
    </location>
</feature>
<evidence type="ECO:0000313" key="5">
    <source>
        <dbReference type="EMBL" id="CAL4762592.1"/>
    </source>
</evidence>
<evidence type="ECO:0000313" key="4">
    <source>
        <dbReference type="EMBL" id="CAL1128655.1"/>
    </source>
</evidence>
<evidence type="ECO:0000256" key="2">
    <source>
        <dbReference type="SAM" id="MobiDB-lite"/>
    </source>
</evidence>
<reference evidence="4" key="2">
    <citation type="submission" date="2024-04" db="EMBL/GenBank/DDBJ databases">
        <authorList>
            <person name="Chen Y."/>
            <person name="Shah S."/>
            <person name="Dougan E. K."/>
            <person name="Thang M."/>
            <person name="Chan C."/>
        </authorList>
    </citation>
    <scope>NUCLEOTIDE SEQUENCE [LARGE SCALE GENOMIC DNA]</scope>
</reference>
<feature type="compositionally biased region" description="Basic and acidic residues" evidence="2">
    <location>
        <begin position="342"/>
        <end position="361"/>
    </location>
</feature>
<feature type="coiled-coil region" evidence="1">
    <location>
        <begin position="386"/>
        <end position="486"/>
    </location>
</feature>
<feature type="compositionally biased region" description="Low complexity" evidence="2">
    <location>
        <begin position="148"/>
        <end position="159"/>
    </location>
</feature>
<keyword evidence="6" id="KW-1185">Reference proteome</keyword>
<feature type="compositionally biased region" description="Pro residues" evidence="2">
    <location>
        <begin position="160"/>
        <end position="170"/>
    </location>
</feature>
<name>A0A9P1BMA0_9DINO</name>
<evidence type="ECO:0000313" key="6">
    <source>
        <dbReference type="Proteomes" id="UP001152797"/>
    </source>
</evidence>
<feature type="compositionally biased region" description="Low complexity" evidence="2">
    <location>
        <begin position="220"/>
        <end position="235"/>
    </location>
</feature>
<dbReference type="AlphaFoldDB" id="A0A9P1BMA0"/>
<evidence type="ECO:0000256" key="1">
    <source>
        <dbReference type="SAM" id="Coils"/>
    </source>
</evidence>
<feature type="compositionally biased region" description="Low complexity" evidence="2">
    <location>
        <begin position="260"/>
        <end position="290"/>
    </location>
</feature>
<proteinExistence type="predicted"/>
<organism evidence="3">
    <name type="scientific">Cladocopium goreaui</name>
    <dbReference type="NCBI Taxonomy" id="2562237"/>
    <lineage>
        <taxon>Eukaryota</taxon>
        <taxon>Sar</taxon>
        <taxon>Alveolata</taxon>
        <taxon>Dinophyceae</taxon>
        <taxon>Suessiales</taxon>
        <taxon>Symbiodiniaceae</taxon>
        <taxon>Cladocopium</taxon>
    </lineage>
</organism>
<dbReference type="EMBL" id="CAMXCT010000193">
    <property type="protein sequence ID" value="CAI3975280.1"/>
    <property type="molecule type" value="Genomic_DNA"/>
</dbReference>